<evidence type="ECO:0000313" key="2">
    <source>
        <dbReference type="EMBL" id="MED7827260.1"/>
    </source>
</evidence>
<evidence type="ECO:0000259" key="1">
    <source>
        <dbReference type="Pfam" id="PF03625"/>
    </source>
</evidence>
<proteinExistence type="predicted"/>
<dbReference type="SUPFAM" id="SSF103247">
    <property type="entry name" value="TT1751-like"/>
    <property type="match status" value="1"/>
</dbReference>
<evidence type="ECO:0000313" key="3">
    <source>
        <dbReference type="Proteomes" id="UP001333996"/>
    </source>
</evidence>
<dbReference type="RefSeq" id="WP_329511642.1">
    <property type="nucleotide sequence ID" value="NZ_BAAAYZ010000105.1"/>
</dbReference>
<dbReference type="Proteomes" id="UP001333996">
    <property type="component" value="Unassembled WGS sequence"/>
</dbReference>
<comment type="caution">
    <text evidence="2">The sequence shown here is derived from an EMBL/GenBank/DDBJ whole genome shotgun (WGS) entry which is preliminary data.</text>
</comment>
<dbReference type="Gene3D" id="3.30.310.70">
    <property type="entry name" value="TT1751-like domain"/>
    <property type="match status" value="1"/>
</dbReference>
<protein>
    <recommendedName>
        <fullName evidence="1">DUF302 domain-containing protein</fullName>
    </recommendedName>
</protein>
<dbReference type="Pfam" id="PF03625">
    <property type="entry name" value="DUF302"/>
    <property type="match status" value="1"/>
</dbReference>
<organism evidence="2 3">
    <name type="scientific">Streptomyces chiangmaiensis</name>
    <dbReference type="NCBI Taxonomy" id="766497"/>
    <lineage>
        <taxon>Bacteria</taxon>
        <taxon>Bacillati</taxon>
        <taxon>Actinomycetota</taxon>
        <taxon>Actinomycetes</taxon>
        <taxon>Kitasatosporales</taxon>
        <taxon>Streptomycetaceae</taxon>
        <taxon>Streptomyces</taxon>
    </lineage>
</organism>
<reference evidence="2" key="1">
    <citation type="submission" date="2024-01" db="EMBL/GenBank/DDBJ databases">
        <title>First draft genome sequence data of TA4-1, the type strain of Gram-positive actinobacterium Streptomyces chiangmaiensis.</title>
        <authorList>
            <person name="Yasawong M."/>
            <person name="Nantapong N."/>
        </authorList>
    </citation>
    <scope>NUCLEOTIDE SEQUENCE</scope>
    <source>
        <strain evidence="2">TA4-1</strain>
    </source>
</reference>
<dbReference type="InterPro" id="IPR005180">
    <property type="entry name" value="DUF302"/>
</dbReference>
<dbReference type="InterPro" id="IPR035923">
    <property type="entry name" value="TT1751-like_sf"/>
</dbReference>
<gene>
    <name evidence="2" type="ORF">VXC91_36460</name>
</gene>
<keyword evidence="3" id="KW-1185">Reference proteome</keyword>
<dbReference type="EMBL" id="JAYWVC010000216">
    <property type="protein sequence ID" value="MED7827260.1"/>
    <property type="molecule type" value="Genomic_DNA"/>
</dbReference>
<sequence length="172" mass="19062">MPTTTIEHTMRRLDIATGQRFDDFIAAFVDAVPDFDEARMRRIAEQNGSWDDASRAVAENAPNEFVLFGVIDARPLMSVAGNKRPAIEYLMGNHTIAERMYRHHPDTLLYAPLRVLIYGSDEGEAVFAIDQPSTVFAGLGIPEVAAVGHELDQKLVALLELLRVEVPSSLRA</sequence>
<feature type="domain" description="DUF302" evidence="1">
    <location>
        <begin position="83"/>
        <end position="130"/>
    </location>
</feature>
<name>A0ABU7FTM8_9ACTN</name>
<accession>A0ABU7FTM8</accession>